<keyword evidence="3 9" id="KW-0812">Transmembrane</keyword>
<evidence type="ECO:0000256" key="9">
    <source>
        <dbReference type="SAM" id="Phobius"/>
    </source>
</evidence>
<feature type="transmembrane region" description="Helical" evidence="9">
    <location>
        <begin position="59"/>
        <end position="81"/>
    </location>
</feature>
<reference evidence="10 12" key="1">
    <citation type="submission" date="2022-05" db="EMBL/GenBank/DDBJ databases">
        <authorList>
            <consortium name="Genoscope - CEA"/>
            <person name="William W."/>
        </authorList>
    </citation>
    <scope>NUCLEOTIDE SEQUENCE [LARGE SCALE GENOMIC DNA]</scope>
</reference>
<dbReference type="InterPro" id="IPR003930">
    <property type="entry name" value="K_chnl_Ca-activ_BK_bsu"/>
</dbReference>
<evidence type="ECO:0000256" key="7">
    <source>
        <dbReference type="ARBA" id="ARBA00023180"/>
    </source>
</evidence>
<organism evidence="10 12">
    <name type="scientific">Porites evermanni</name>
    <dbReference type="NCBI Taxonomy" id="104178"/>
    <lineage>
        <taxon>Eukaryota</taxon>
        <taxon>Metazoa</taxon>
        <taxon>Cnidaria</taxon>
        <taxon>Anthozoa</taxon>
        <taxon>Hexacorallia</taxon>
        <taxon>Scleractinia</taxon>
        <taxon>Fungiina</taxon>
        <taxon>Poritidae</taxon>
        <taxon>Porites</taxon>
    </lineage>
</organism>
<protein>
    <submittedName>
        <fullName evidence="10">Uncharacterized protein</fullName>
    </submittedName>
</protein>
<evidence type="ECO:0000256" key="8">
    <source>
        <dbReference type="ARBA" id="ARBA00023303"/>
    </source>
</evidence>
<keyword evidence="6 9" id="KW-0472">Membrane</keyword>
<keyword evidence="7" id="KW-0325">Glycoprotein</keyword>
<evidence type="ECO:0000313" key="12">
    <source>
        <dbReference type="Proteomes" id="UP001159427"/>
    </source>
</evidence>
<dbReference type="PANTHER" id="PTHR10258">
    <property type="entry name" value="CALCIUM-ACTIVATED POTASSIUM CHANNEL SUBUNIT BETA"/>
    <property type="match status" value="1"/>
</dbReference>
<comment type="caution">
    <text evidence="10">The sequence shown here is derived from an EMBL/GenBank/DDBJ whole genome shotgun (WGS) entry which is preliminary data.</text>
</comment>
<evidence type="ECO:0000313" key="10">
    <source>
        <dbReference type="EMBL" id="CAH3028253.1"/>
    </source>
</evidence>
<comment type="subcellular location">
    <subcellularLocation>
        <location evidence="1">Membrane</location>
        <topology evidence="1">Multi-pass membrane protein</topology>
    </subcellularLocation>
</comment>
<keyword evidence="12" id="KW-1185">Reference proteome</keyword>
<evidence type="ECO:0000256" key="5">
    <source>
        <dbReference type="ARBA" id="ARBA00023065"/>
    </source>
</evidence>
<evidence type="ECO:0000256" key="6">
    <source>
        <dbReference type="ARBA" id="ARBA00023136"/>
    </source>
</evidence>
<proteinExistence type="predicted"/>
<feature type="non-terminal residue" evidence="10">
    <location>
        <position position="1"/>
    </location>
</feature>
<sequence>VFQCCIQPCSSITDLNSYHVKVFEEKYGYYGDSFPCYVNPKSPDELFVFHADKSYDRSIILYCILWPSLGVFLLAYMLFIVCCRVKGLCCYTKSESSVSYQPI</sequence>
<evidence type="ECO:0000256" key="4">
    <source>
        <dbReference type="ARBA" id="ARBA00022989"/>
    </source>
</evidence>
<keyword evidence="2" id="KW-0813">Transport</keyword>
<dbReference type="Proteomes" id="UP001159427">
    <property type="component" value="Unassembled WGS sequence"/>
</dbReference>
<evidence type="ECO:0000256" key="1">
    <source>
        <dbReference type="ARBA" id="ARBA00004141"/>
    </source>
</evidence>
<dbReference type="PANTHER" id="PTHR10258:SF8">
    <property type="entry name" value="CALCIUM-ACTIVATED POTASSIUM CHANNEL BK ALPHA SUBUNIT DOMAIN-CONTAINING PROTEIN"/>
    <property type="match status" value="1"/>
</dbReference>
<keyword evidence="8" id="KW-0407">Ion channel</keyword>
<dbReference type="Pfam" id="PF03185">
    <property type="entry name" value="CaKB"/>
    <property type="match status" value="1"/>
</dbReference>
<evidence type="ECO:0000313" key="11">
    <source>
        <dbReference type="EMBL" id="CAH3188961.1"/>
    </source>
</evidence>
<dbReference type="EMBL" id="CALNXI010000500">
    <property type="protein sequence ID" value="CAH3028253.1"/>
    <property type="molecule type" value="Genomic_DNA"/>
</dbReference>
<gene>
    <name evidence="11" type="ORF">PEVE_00018939</name>
    <name evidence="10" type="ORF">PEVE_00033651</name>
</gene>
<keyword evidence="5" id="KW-0406">Ion transport</keyword>
<evidence type="ECO:0000256" key="2">
    <source>
        <dbReference type="ARBA" id="ARBA00022448"/>
    </source>
</evidence>
<evidence type="ECO:0000256" key="3">
    <source>
        <dbReference type="ARBA" id="ARBA00022692"/>
    </source>
</evidence>
<name>A0ABN8MJ93_9CNID</name>
<dbReference type="EMBL" id="CALNXI010002564">
    <property type="protein sequence ID" value="CAH3188961.1"/>
    <property type="molecule type" value="Genomic_DNA"/>
</dbReference>
<keyword evidence="4 9" id="KW-1133">Transmembrane helix</keyword>
<accession>A0ABN8MJ93</accession>